<dbReference type="EMBL" id="JBEUSY010000358">
    <property type="protein sequence ID" value="KAL1236979.1"/>
    <property type="molecule type" value="Genomic_DNA"/>
</dbReference>
<gene>
    <name evidence="1" type="ORF">TSPI_08617</name>
</gene>
<evidence type="ECO:0000313" key="2">
    <source>
        <dbReference type="Proteomes" id="UP001558632"/>
    </source>
</evidence>
<accession>A0ABR3KGR2</accession>
<dbReference type="Proteomes" id="UP001558632">
    <property type="component" value="Unassembled WGS sequence"/>
</dbReference>
<reference evidence="1 2" key="1">
    <citation type="submission" date="2024-07" db="EMBL/GenBank/DDBJ databases">
        <title>Enhanced genomic and transcriptomic resources for Trichinella pseudospiralis and T. spiralis underpin the discovery of pronounced molecular differences between stages and species.</title>
        <authorList>
            <person name="Pasi K.K."/>
            <person name="La Rosa G."/>
            <person name="Gomez-Morales M.A."/>
            <person name="Tosini F."/>
            <person name="Sumanam S."/>
            <person name="Young N.D."/>
            <person name="Chang B.C."/>
            <person name="Robin G.B."/>
        </authorList>
    </citation>
    <scope>NUCLEOTIDE SEQUENCE [LARGE SCALE GENOMIC DNA]</scope>
    <source>
        <strain evidence="1">ISS534</strain>
    </source>
</reference>
<organism evidence="1 2">
    <name type="scientific">Trichinella spiralis</name>
    <name type="common">Trichina worm</name>
    <dbReference type="NCBI Taxonomy" id="6334"/>
    <lineage>
        <taxon>Eukaryota</taxon>
        <taxon>Metazoa</taxon>
        <taxon>Ecdysozoa</taxon>
        <taxon>Nematoda</taxon>
        <taxon>Enoplea</taxon>
        <taxon>Dorylaimia</taxon>
        <taxon>Trichinellida</taxon>
        <taxon>Trichinellidae</taxon>
        <taxon>Trichinella</taxon>
    </lineage>
</organism>
<protein>
    <recommendedName>
        <fullName evidence="3">Secreted protein</fullName>
    </recommendedName>
</protein>
<proteinExistence type="predicted"/>
<keyword evidence="2" id="KW-1185">Reference proteome</keyword>
<evidence type="ECO:0008006" key="3">
    <source>
        <dbReference type="Google" id="ProtNLM"/>
    </source>
</evidence>
<evidence type="ECO:0000313" key="1">
    <source>
        <dbReference type="EMBL" id="KAL1236979.1"/>
    </source>
</evidence>
<sequence length="94" mass="10327">MLELVGVGLVCRIPASRPLLADTALVVCDTTLDSQMCKTTSRCWRDLGNNCCRFGHDDAVSHHRVPCDLLTSRAMKHIQLSSVFVGFEAVQAHT</sequence>
<name>A0ABR3KGR2_TRISP</name>
<comment type="caution">
    <text evidence="1">The sequence shown here is derived from an EMBL/GenBank/DDBJ whole genome shotgun (WGS) entry which is preliminary data.</text>
</comment>